<dbReference type="EMBL" id="DWWB01000073">
    <property type="protein sequence ID" value="HJC67504.1"/>
    <property type="molecule type" value="Genomic_DNA"/>
</dbReference>
<evidence type="ECO:0000256" key="4">
    <source>
        <dbReference type="ARBA" id="ARBA00049442"/>
    </source>
</evidence>
<comment type="pathway">
    <text evidence="1">Metabolic intermediate biosynthesis; chorismate biosynthesis; chorismate from D-erythrose 4-phosphate and phosphoenolpyruvate: step 4/7.</text>
</comment>
<comment type="catalytic activity">
    <reaction evidence="4">
        <text>shikimate + NADP(+) = 3-dehydroshikimate + NADPH + H(+)</text>
        <dbReference type="Rhea" id="RHEA:17737"/>
        <dbReference type="ChEBI" id="CHEBI:15378"/>
        <dbReference type="ChEBI" id="CHEBI:16630"/>
        <dbReference type="ChEBI" id="CHEBI:36208"/>
        <dbReference type="ChEBI" id="CHEBI:57783"/>
        <dbReference type="ChEBI" id="CHEBI:58349"/>
        <dbReference type="EC" id="1.1.1.25"/>
    </reaction>
</comment>
<evidence type="ECO:0000256" key="3">
    <source>
        <dbReference type="ARBA" id="ARBA00023141"/>
    </source>
</evidence>
<keyword evidence="3" id="KW-0057">Aromatic amino acid biosynthesis</keyword>
<reference evidence="7" key="1">
    <citation type="journal article" date="2021" name="PeerJ">
        <title>Extensive microbial diversity within the chicken gut microbiome revealed by metagenomics and culture.</title>
        <authorList>
            <person name="Gilroy R."/>
            <person name="Ravi A."/>
            <person name="Getino M."/>
            <person name="Pursley I."/>
            <person name="Horton D.L."/>
            <person name="Alikhan N.F."/>
            <person name="Baker D."/>
            <person name="Gharbi K."/>
            <person name="Hall N."/>
            <person name="Watson M."/>
            <person name="Adriaenssens E.M."/>
            <person name="Foster-Nyarko E."/>
            <person name="Jarju S."/>
            <person name="Secka A."/>
            <person name="Antonio M."/>
            <person name="Oren A."/>
            <person name="Chaudhuri R.R."/>
            <person name="La Ragione R."/>
            <person name="Hildebrand F."/>
            <person name="Pallen M.J."/>
        </authorList>
    </citation>
    <scope>NUCLEOTIDE SEQUENCE</scope>
    <source>
        <strain evidence="7">CHK198-12963</strain>
    </source>
</reference>
<dbReference type="SUPFAM" id="SSF51735">
    <property type="entry name" value="NAD(P)-binding Rossmann-fold domains"/>
    <property type="match status" value="1"/>
</dbReference>
<dbReference type="Gene3D" id="3.40.50.720">
    <property type="entry name" value="NAD(P)-binding Rossmann-like Domain"/>
    <property type="match status" value="1"/>
</dbReference>
<gene>
    <name evidence="7" type="ORF">H9931_12470</name>
</gene>
<dbReference type="AlphaFoldDB" id="A0A9D2PW70"/>
<dbReference type="EC" id="1.1.1.25" evidence="2"/>
<sequence length="299" mass="32454">MKLENIKLNLDTELVLNVGDPIGKTNAPRCYNKLFELLNMNAIMLPCEIKKGELPQLLEACKLMGIHYLCPTMPHKGDFVDLLDDVDETSRLFHSVNAIRIDENGSHGAGMDGKGAVRALLDGGAKLSGTNALLYGAGGIAGVVAYELSCQNVKKIYIANRTPEKAEAIAKVLREHTAAQAEVIGTDAASLDRAAEDCELFANLTPLGMKGFPYQHDYLGFIDRLPGTATVFDCIINPPESETIAAAKKNGLNTVPGMYMLVAQMDVIFDFLFQKKITQADKEACIEELCSYLGVDKPS</sequence>
<evidence type="ECO:0000256" key="2">
    <source>
        <dbReference type="ARBA" id="ARBA00012962"/>
    </source>
</evidence>
<dbReference type="Pfam" id="PF01488">
    <property type="entry name" value="Shikimate_DH"/>
    <property type="match status" value="1"/>
</dbReference>
<evidence type="ECO:0000313" key="8">
    <source>
        <dbReference type="Proteomes" id="UP000823863"/>
    </source>
</evidence>
<evidence type="ECO:0000259" key="5">
    <source>
        <dbReference type="Pfam" id="PF01488"/>
    </source>
</evidence>
<dbReference type="GO" id="GO:0009073">
    <property type="term" value="P:aromatic amino acid family biosynthetic process"/>
    <property type="evidence" value="ECO:0007669"/>
    <property type="project" value="UniProtKB-KW"/>
</dbReference>
<dbReference type="GO" id="GO:0009423">
    <property type="term" value="P:chorismate biosynthetic process"/>
    <property type="evidence" value="ECO:0007669"/>
    <property type="project" value="TreeGrafter"/>
</dbReference>
<dbReference type="Pfam" id="PF08501">
    <property type="entry name" value="Shikimate_dh_N"/>
    <property type="match status" value="1"/>
</dbReference>
<dbReference type="InterPro" id="IPR022893">
    <property type="entry name" value="Shikimate_DH_fam"/>
</dbReference>
<feature type="domain" description="Quinate/shikimate 5-dehydrogenase/glutamyl-tRNA reductase" evidence="5">
    <location>
        <begin position="126"/>
        <end position="177"/>
    </location>
</feature>
<dbReference type="SUPFAM" id="SSF53223">
    <property type="entry name" value="Aminoacid dehydrogenase-like, N-terminal domain"/>
    <property type="match status" value="1"/>
</dbReference>
<dbReference type="Proteomes" id="UP000823863">
    <property type="component" value="Unassembled WGS sequence"/>
</dbReference>
<evidence type="ECO:0000259" key="6">
    <source>
        <dbReference type="Pfam" id="PF08501"/>
    </source>
</evidence>
<accession>A0A9D2PW70</accession>
<feature type="domain" description="Shikimate dehydrogenase substrate binding N-terminal" evidence="6">
    <location>
        <begin position="18"/>
        <end position="99"/>
    </location>
</feature>
<dbReference type="PANTHER" id="PTHR21089:SF1">
    <property type="entry name" value="BIFUNCTIONAL 3-DEHYDROQUINATE DEHYDRATASE_SHIKIMATE DEHYDROGENASE, CHLOROPLASTIC"/>
    <property type="match status" value="1"/>
</dbReference>
<keyword evidence="3" id="KW-0028">Amino-acid biosynthesis</keyword>
<dbReference type="InterPro" id="IPR006151">
    <property type="entry name" value="Shikm_DH/Glu-tRNA_Rdtase"/>
</dbReference>
<dbReference type="PANTHER" id="PTHR21089">
    <property type="entry name" value="SHIKIMATE DEHYDROGENASE"/>
    <property type="match status" value="1"/>
</dbReference>
<evidence type="ECO:0000313" key="7">
    <source>
        <dbReference type="EMBL" id="HJC67504.1"/>
    </source>
</evidence>
<dbReference type="GO" id="GO:0004764">
    <property type="term" value="F:shikimate 3-dehydrogenase (NADP+) activity"/>
    <property type="evidence" value="ECO:0007669"/>
    <property type="project" value="UniProtKB-EC"/>
</dbReference>
<dbReference type="InterPro" id="IPR046346">
    <property type="entry name" value="Aminoacid_DH-like_N_sf"/>
</dbReference>
<protein>
    <recommendedName>
        <fullName evidence="2">shikimate dehydrogenase (NADP(+))</fullName>
        <ecNumber evidence="2">1.1.1.25</ecNumber>
    </recommendedName>
</protein>
<dbReference type="Gene3D" id="3.40.50.10860">
    <property type="entry name" value="Leucine Dehydrogenase, chain A, domain 1"/>
    <property type="match status" value="1"/>
</dbReference>
<reference evidence="7" key="2">
    <citation type="submission" date="2021-04" db="EMBL/GenBank/DDBJ databases">
        <authorList>
            <person name="Gilroy R."/>
        </authorList>
    </citation>
    <scope>NUCLEOTIDE SEQUENCE</scope>
    <source>
        <strain evidence="7">CHK198-12963</strain>
    </source>
</reference>
<name>A0A9D2PW70_9FIRM</name>
<evidence type="ECO:0000256" key="1">
    <source>
        <dbReference type="ARBA" id="ARBA00004871"/>
    </source>
</evidence>
<proteinExistence type="predicted"/>
<dbReference type="InterPro" id="IPR013708">
    <property type="entry name" value="Shikimate_DH-bd_N"/>
</dbReference>
<dbReference type="CDD" id="cd01065">
    <property type="entry name" value="NAD_bind_Shikimate_DH"/>
    <property type="match status" value="1"/>
</dbReference>
<organism evidence="7 8">
    <name type="scientific">Candidatus Enterocloster excrementigallinarum</name>
    <dbReference type="NCBI Taxonomy" id="2838558"/>
    <lineage>
        <taxon>Bacteria</taxon>
        <taxon>Bacillati</taxon>
        <taxon>Bacillota</taxon>
        <taxon>Clostridia</taxon>
        <taxon>Lachnospirales</taxon>
        <taxon>Lachnospiraceae</taxon>
        <taxon>Enterocloster</taxon>
    </lineage>
</organism>
<dbReference type="GO" id="GO:0019632">
    <property type="term" value="P:shikimate metabolic process"/>
    <property type="evidence" value="ECO:0007669"/>
    <property type="project" value="TreeGrafter"/>
</dbReference>
<comment type="caution">
    <text evidence="7">The sequence shown here is derived from an EMBL/GenBank/DDBJ whole genome shotgun (WGS) entry which is preliminary data.</text>
</comment>
<dbReference type="InterPro" id="IPR036291">
    <property type="entry name" value="NAD(P)-bd_dom_sf"/>
</dbReference>